<dbReference type="InterPro" id="IPR000845">
    <property type="entry name" value="Nucleoside_phosphorylase_d"/>
</dbReference>
<reference evidence="2 3" key="1">
    <citation type="submission" date="2019-09" db="EMBL/GenBank/DDBJ databases">
        <title>YIM 132180 draft genome.</title>
        <authorList>
            <person name="Zhang K."/>
        </authorList>
    </citation>
    <scope>NUCLEOTIDE SEQUENCE [LARGE SCALE GENOMIC DNA]</scope>
    <source>
        <strain evidence="2 3">YIM 132180</strain>
    </source>
</reference>
<dbReference type="GO" id="GO:0008782">
    <property type="term" value="F:adenosylhomocysteine nucleosidase activity"/>
    <property type="evidence" value="ECO:0007669"/>
    <property type="project" value="TreeGrafter"/>
</dbReference>
<dbReference type="EMBL" id="VZDO01000004">
    <property type="protein sequence ID" value="KAB0680637.1"/>
    <property type="molecule type" value="Genomic_DNA"/>
</dbReference>
<evidence type="ECO:0000313" key="2">
    <source>
        <dbReference type="EMBL" id="KAB0680637.1"/>
    </source>
</evidence>
<dbReference type="GO" id="GO:0005829">
    <property type="term" value="C:cytosol"/>
    <property type="evidence" value="ECO:0007669"/>
    <property type="project" value="TreeGrafter"/>
</dbReference>
<dbReference type="RefSeq" id="WP_150968789.1">
    <property type="nucleotide sequence ID" value="NZ_VZDO01000004.1"/>
</dbReference>
<evidence type="ECO:0000313" key="3">
    <source>
        <dbReference type="Proteomes" id="UP000432089"/>
    </source>
</evidence>
<sequence>MKADGRPVLVVGGLAAEARIAAGPGVICLAAPPSALAGKLEDLAAEPCGVISFGLCGGLASSLDAGWLAVGTKALHDGRSWTCDPRLASRFIEAAANAGVNAIEGPFACAASPLLAARDKAALHERTGAVAVDTESHVAAAYAAKHDLPFAILRAVSDPAEANLPPLAVRAIGPTGRLDWRAISGELAFRPGQLLLLPGTALDTLRAMRALRRVRRLLGPRFGL</sequence>
<dbReference type="Proteomes" id="UP000432089">
    <property type="component" value="Unassembled WGS sequence"/>
</dbReference>
<comment type="caution">
    <text evidence="2">The sequence shown here is derived from an EMBL/GenBank/DDBJ whole genome shotgun (WGS) entry which is preliminary data.</text>
</comment>
<proteinExistence type="predicted"/>
<keyword evidence="3" id="KW-1185">Reference proteome</keyword>
<accession>A0A7V7PQI7</accession>
<evidence type="ECO:0000259" key="1">
    <source>
        <dbReference type="Pfam" id="PF01048"/>
    </source>
</evidence>
<dbReference type="Pfam" id="PF01048">
    <property type="entry name" value="PNP_UDP_1"/>
    <property type="match status" value="1"/>
</dbReference>
<dbReference type="PANTHER" id="PTHR46832">
    <property type="entry name" value="5'-METHYLTHIOADENOSINE/S-ADENOSYLHOMOCYSTEINE NUCLEOSIDASE"/>
    <property type="match status" value="1"/>
</dbReference>
<gene>
    <name evidence="2" type="ORF">F6X38_06410</name>
</gene>
<dbReference type="GO" id="GO:0009116">
    <property type="term" value="P:nucleoside metabolic process"/>
    <property type="evidence" value="ECO:0007669"/>
    <property type="project" value="InterPro"/>
</dbReference>
<dbReference type="Gene3D" id="3.40.50.1580">
    <property type="entry name" value="Nucleoside phosphorylase domain"/>
    <property type="match status" value="1"/>
</dbReference>
<feature type="domain" description="Nucleoside phosphorylase" evidence="1">
    <location>
        <begin position="47"/>
        <end position="161"/>
    </location>
</feature>
<dbReference type="InterPro" id="IPR035994">
    <property type="entry name" value="Nucleoside_phosphorylase_sf"/>
</dbReference>
<dbReference type="GO" id="GO:0019284">
    <property type="term" value="P:L-methionine salvage from S-adenosylmethionine"/>
    <property type="evidence" value="ECO:0007669"/>
    <property type="project" value="TreeGrafter"/>
</dbReference>
<dbReference type="AlphaFoldDB" id="A0A7V7PQI7"/>
<dbReference type="PANTHER" id="PTHR46832:SF1">
    <property type="entry name" value="5'-METHYLTHIOADENOSINE_S-ADENOSYLHOMOCYSTEINE NUCLEOSIDASE"/>
    <property type="match status" value="1"/>
</dbReference>
<dbReference type="GO" id="GO:0008930">
    <property type="term" value="F:methylthioadenosine nucleosidase activity"/>
    <property type="evidence" value="ECO:0007669"/>
    <property type="project" value="TreeGrafter"/>
</dbReference>
<protein>
    <submittedName>
        <fullName evidence="2">Phosphorylase</fullName>
    </submittedName>
</protein>
<dbReference type="SUPFAM" id="SSF53167">
    <property type="entry name" value="Purine and uridine phosphorylases"/>
    <property type="match status" value="1"/>
</dbReference>
<name>A0A7V7PQI7_9HYPH</name>
<organism evidence="2 3">
    <name type="scientific">Plantimonas leprariae</name>
    <dbReference type="NCBI Taxonomy" id="2615207"/>
    <lineage>
        <taxon>Bacteria</taxon>
        <taxon>Pseudomonadati</taxon>
        <taxon>Pseudomonadota</taxon>
        <taxon>Alphaproteobacteria</taxon>
        <taxon>Hyphomicrobiales</taxon>
        <taxon>Aurantimonadaceae</taxon>
        <taxon>Plantimonas</taxon>
    </lineage>
</organism>